<reference evidence="1 2" key="1">
    <citation type="journal article" date="2016" name="Nat. Commun.">
        <title>Thousands of microbial genomes shed light on interconnected biogeochemical processes in an aquifer system.</title>
        <authorList>
            <person name="Anantharaman K."/>
            <person name="Brown C.T."/>
            <person name="Hug L.A."/>
            <person name="Sharon I."/>
            <person name="Castelle C.J."/>
            <person name="Probst A.J."/>
            <person name="Thomas B.C."/>
            <person name="Singh A."/>
            <person name="Wilkins M.J."/>
            <person name="Karaoz U."/>
            <person name="Brodie E.L."/>
            <person name="Williams K.H."/>
            <person name="Hubbard S.S."/>
            <person name="Banfield J.F."/>
        </authorList>
    </citation>
    <scope>NUCLEOTIDE SEQUENCE [LARGE SCALE GENOMIC DNA]</scope>
</reference>
<dbReference type="EMBL" id="MHLE01000023">
    <property type="protein sequence ID" value="OGZ02683.1"/>
    <property type="molecule type" value="Genomic_DNA"/>
</dbReference>
<sequence length="207" mass="23670">MNQLADALAKAGFSPDDVTKLRQGDLGKILRVLRGIAEIIPIKKFVPTKPFNPAEFIDEGCTVWKGLIDSDGFSGEEDIDQRSLALTEIELAKIIFETCLQKGESSITGEEKLRRLKEKQNFIRFGGNVFIGLWEDYQVNKENSVLERLYWERKITYLDFSGLVLRCSNGCRAVLYFYRNDNSKWDWLFCWLNNVCDADCLSVGYAS</sequence>
<name>A0A1G2CMS1_9BACT</name>
<evidence type="ECO:0000313" key="2">
    <source>
        <dbReference type="Proteomes" id="UP000178599"/>
    </source>
</evidence>
<dbReference type="AlphaFoldDB" id="A0A1G2CMS1"/>
<comment type="caution">
    <text evidence="1">The sequence shown here is derived from an EMBL/GenBank/DDBJ whole genome shotgun (WGS) entry which is preliminary data.</text>
</comment>
<dbReference type="Proteomes" id="UP000178599">
    <property type="component" value="Unassembled WGS sequence"/>
</dbReference>
<accession>A0A1G2CMS1</accession>
<organism evidence="1 2">
    <name type="scientific">Candidatus Liptonbacteria bacterium RIFOXYB1_FULL_36_10</name>
    <dbReference type="NCBI Taxonomy" id="1798654"/>
    <lineage>
        <taxon>Bacteria</taxon>
        <taxon>Candidatus Liptoniibacteriota</taxon>
    </lineage>
</organism>
<protein>
    <submittedName>
        <fullName evidence="1">Uncharacterized protein</fullName>
    </submittedName>
</protein>
<gene>
    <name evidence="1" type="ORF">A2390_02090</name>
</gene>
<evidence type="ECO:0000313" key="1">
    <source>
        <dbReference type="EMBL" id="OGZ02683.1"/>
    </source>
</evidence>
<proteinExistence type="predicted"/>